<dbReference type="PANTHER" id="PTHR12526">
    <property type="entry name" value="GLYCOSYLTRANSFERASE"/>
    <property type="match status" value="1"/>
</dbReference>
<accession>A0ABT8KAD2</accession>
<name>A0ABT8KAD2_9MICO</name>
<gene>
    <name evidence="3" type="ORF">P5G50_08155</name>
</gene>
<dbReference type="RefSeq" id="WP_301211077.1">
    <property type="nucleotide sequence ID" value="NZ_JAROCF010000001.1"/>
</dbReference>
<evidence type="ECO:0000256" key="1">
    <source>
        <dbReference type="ARBA" id="ARBA00022679"/>
    </source>
</evidence>
<comment type="caution">
    <text evidence="3">The sequence shown here is derived from an EMBL/GenBank/DDBJ whole genome shotgun (WGS) entry which is preliminary data.</text>
</comment>
<dbReference type="SUPFAM" id="SSF53756">
    <property type="entry name" value="UDP-Glycosyltransferase/glycogen phosphorylase"/>
    <property type="match status" value="1"/>
</dbReference>
<dbReference type="EC" id="2.4.-.-" evidence="3"/>
<dbReference type="Gene3D" id="3.40.50.2000">
    <property type="entry name" value="Glycogen Phosphorylase B"/>
    <property type="match status" value="1"/>
</dbReference>
<reference evidence="3" key="1">
    <citation type="submission" date="2023-06" db="EMBL/GenBank/DDBJ databases">
        <title>MT1 and MT2 Draft Genomes of Novel Species.</title>
        <authorList>
            <person name="Venkateswaran K."/>
        </authorList>
    </citation>
    <scope>NUCLEOTIDE SEQUENCE</scope>
    <source>
        <strain evidence="3">F6_8S_P_1B</strain>
    </source>
</reference>
<evidence type="ECO:0000313" key="4">
    <source>
        <dbReference type="Proteomes" id="UP001174208"/>
    </source>
</evidence>
<dbReference type="PANTHER" id="PTHR12526:SF635">
    <property type="entry name" value="GLYCOSYL TRANSFERASE GROUP 1"/>
    <property type="match status" value="1"/>
</dbReference>
<keyword evidence="4" id="KW-1185">Reference proteome</keyword>
<evidence type="ECO:0000313" key="3">
    <source>
        <dbReference type="EMBL" id="MDN4614421.1"/>
    </source>
</evidence>
<dbReference type="Proteomes" id="UP001174208">
    <property type="component" value="Unassembled WGS sequence"/>
</dbReference>
<dbReference type="CDD" id="cd03801">
    <property type="entry name" value="GT4_PimA-like"/>
    <property type="match status" value="1"/>
</dbReference>
<feature type="domain" description="Glycosyl transferase family 1" evidence="2">
    <location>
        <begin position="215"/>
        <end position="385"/>
    </location>
</feature>
<keyword evidence="3" id="KW-0328">Glycosyltransferase</keyword>
<evidence type="ECO:0000259" key="2">
    <source>
        <dbReference type="Pfam" id="PF00534"/>
    </source>
</evidence>
<keyword evidence="1 3" id="KW-0808">Transferase</keyword>
<dbReference type="Pfam" id="PF00534">
    <property type="entry name" value="Glycos_transf_1"/>
    <property type="match status" value="1"/>
</dbReference>
<protein>
    <submittedName>
        <fullName evidence="3">Glycosyltransferase family 4 protein</fullName>
        <ecNumber evidence="3">2.4.-.-</ecNumber>
    </submittedName>
</protein>
<organism evidence="3 4">
    <name type="scientific">Leifsonia williamsii</name>
    <dbReference type="NCBI Taxonomy" id="3035919"/>
    <lineage>
        <taxon>Bacteria</taxon>
        <taxon>Bacillati</taxon>
        <taxon>Actinomycetota</taxon>
        <taxon>Actinomycetes</taxon>
        <taxon>Micrococcales</taxon>
        <taxon>Microbacteriaceae</taxon>
        <taxon>Leifsonia</taxon>
    </lineage>
</organism>
<proteinExistence type="predicted"/>
<dbReference type="InterPro" id="IPR001296">
    <property type="entry name" value="Glyco_trans_1"/>
</dbReference>
<dbReference type="EMBL" id="JAROCF010000001">
    <property type="protein sequence ID" value="MDN4614421.1"/>
    <property type="molecule type" value="Genomic_DNA"/>
</dbReference>
<sequence length="463" mass="51768">MPSIEPLDQPAATDRRRILVVTPDTLGVRMAGPAIRAWEIATALSEFADVRLISTNKAEGVSSERFHVAFADDQRLRTHVDWAEVLVFQGHTLRSHPWIKQTDTIIVADIYDPMHLEQLEQGKDFDPETRIAVAVDTVEVLNDQLERADFMVCASEKQRDFWLGQLAGLARINPATYDRDPSLRSLLGVAPFGVQNEPPVQKTHGIKGTVPGIGPDDKVIIWGGGIYNWFDPLTLIEAVAVARRNHPDLRLFFMGAAHPNPDIPAMAMAVEARRRAEELGLTGEAVFFNESWVPYNDRADYLLDADLGVSTHYEHLETAFSFRTRILDYLWASLPIISTDGDTFAGIIRGNDLGRVVPPEDVEALAAAIEELLYDDEARRSIAANVAAYARDHTWEHTLRDLVDFCKDPSPAPDRVAGIESERTRITNDLLKRVHGLESSSSWRLTRPMRAVSEWVAARGRKL</sequence>
<dbReference type="GO" id="GO:0016757">
    <property type="term" value="F:glycosyltransferase activity"/>
    <property type="evidence" value="ECO:0007669"/>
    <property type="project" value="UniProtKB-KW"/>
</dbReference>